<feature type="compositionally biased region" description="Basic and acidic residues" evidence="3">
    <location>
        <begin position="386"/>
        <end position="396"/>
    </location>
</feature>
<sequence>MDNNDKDRLPRRLSFKAAFVPDDAFTKLAIRLEAATSRLEDIASSTFEKTGVPNATAGVATTAAAPPSAPGAPAPAAPAKEELPAMIEAFDALIDTDLKDFMDRSKQFGGTIAEQSQALAEAFAAQRQYLLVSTKAKKPDMTSTAFLELLKDLQGAIEKVDQIKLSSREPEIKNHLTMVADGVGVLGWVTMDIKPGDTAAELFGGAQMYGNKILKEYKEKYGRDRSQVEWVQSFYKLFKSLIAYIKEHHARGVNFNPTGIDAAEALRQIKSDGTNGVPPPPPAPGAAAGGVPPPPPPPLPNFDNVPPPPPPPPSGGTPGNRAGVADMGAVFDQLNKGEAITSSLRKVDDSMKTHKNPSLRASTMVPERSDSLSARSKSPAPPGKKPKPDAFRAKKPEKKVLDGNKWIIENYENPPAPIEIEATIVQSILISRCKNTTIRIIGKANAISIDNSVRASIILDSLVSAVDVIKCPNFALQVLGTLPTIMLDQVDGAAVYLSRESLNTEVFTSKCTSVNVNLPPREGDEDGDYAEMPIPEQVRSFVRNGKLVSEIVEHAG</sequence>
<evidence type="ECO:0000259" key="4">
    <source>
        <dbReference type="PROSITE" id="PS51329"/>
    </source>
</evidence>
<dbReference type="PANTHER" id="PTHR10652:SF0">
    <property type="entry name" value="ADENYLYL CYCLASE-ASSOCIATED PROTEIN"/>
    <property type="match status" value="1"/>
</dbReference>
<evidence type="ECO:0000256" key="3">
    <source>
        <dbReference type="SAM" id="MobiDB-lite"/>
    </source>
</evidence>
<dbReference type="InterPro" id="IPR036222">
    <property type="entry name" value="CAP_N_sf"/>
</dbReference>
<feature type="compositionally biased region" description="Pro residues" evidence="3">
    <location>
        <begin position="291"/>
        <end position="315"/>
    </location>
</feature>
<feature type="region of interest" description="Disordered" evidence="3">
    <location>
        <begin position="271"/>
        <end position="324"/>
    </location>
</feature>
<dbReference type="InterPro" id="IPR017901">
    <property type="entry name" value="C-CAP_CF_C-like"/>
</dbReference>
<comment type="similarity">
    <text evidence="1 2">Belongs to the CAP family.</text>
</comment>
<evidence type="ECO:0000313" key="6">
    <source>
        <dbReference type="Proteomes" id="UP001492380"/>
    </source>
</evidence>
<evidence type="ECO:0000256" key="1">
    <source>
        <dbReference type="ARBA" id="ARBA00007659"/>
    </source>
</evidence>
<dbReference type="Pfam" id="PF01213">
    <property type="entry name" value="CAP_N-CM"/>
    <property type="match status" value="1"/>
</dbReference>
<evidence type="ECO:0000313" key="5">
    <source>
        <dbReference type="EMBL" id="KAK8223297.1"/>
    </source>
</evidence>
<dbReference type="InterPro" id="IPR053950">
    <property type="entry name" value="CAP_N"/>
</dbReference>
<dbReference type="Pfam" id="PF21938">
    <property type="entry name" value="CAP_N"/>
    <property type="match status" value="1"/>
</dbReference>
<evidence type="ECO:0000256" key="2">
    <source>
        <dbReference type="RuleBase" id="RU000647"/>
    </source>
</evidence>
<dbReference type="SMART" id="SM00673">
    <property type="entry name" value="CARP"/>
    <property type="match status" value="2"/>
</dbReference>
<dbReference type="Proteomes" id="UP001492380">
    <property type="component" value="Unassembled WGS sequence"/>
</dbReference>
<dbReference type="InterPro" id="IPR013992">
    <property type="entry name" value="Adenylate_cyclase-assoc_CAP_N"/>
</dbReference>
<dbReference type="Pfam" id="PF08603">
    <property type="entry name" value="CAP_C"/>
    <property type="match status" value="1"/>
</dbReference>
<accession>A0ABR1YAG8</accession>
<proteinExistence type="inferred from homology"/>
<feature type="domain" description="C-CAP/cofactor C-like" evidence="4">
    <location>
        <begin position="395"/>
        <end position="536"/>
    </location>
</feature>
<dbReference type="InterPro" id="IPR013912">
    <property type="entry name" value="Adenylate_cyclase-assoc_CAP_C"/>
</dbReference>
<organism evidence="5 6">
    <name type="scientific">Phyllosticta capitalensis</name>
    <dbReference type="NCBI Taxonomy" id="121624"/>
    <lineage>
        <taxon>Eukaryota</taxon>
        <taxon>Fungi</taxon>
        <taxon>Dikarya</taxon>
        <taxon>Ascomycota</taxon>
        <taxon>Pezizomycotina</taxon>
        <taxon>Dothideomycetes</taxon>
        <taxon>Dothideomycetes incertae sedis</taxon>
        <taxon>Botryosphaeriales</taxon>
        <taxon>Phyllostictaceae</taxon>
        <taxon>Phyllosticta</taxon>
    </lineage>
</organism>
<dbReference type="Gene3D" id="2.160.20.70">
    <property type="match status" value="1"/>
</dbReference>
<protein>
    <recommendedName>
        <fullName evidence="2">Adenylyl cyclase-associated protein</fullName>
    </recommendedName>
</protein>
<dbReference type="SUPFAM" id="SSF101278">
    <property type="entry name" value="N-terminal domain of adenylylcyclase associated protein, CAP"/>
    <property type="match status" value="1"/>
</dbReference>
<dbReference type="InterPro" id="IPR006599">
    <property type="entry name" value="CARP_motif"/>
</dbReference>
<gene>
    <name evidence="5" type="ORF">HDK90DRAFT_422570</name>
</gene>
<reference evidence="5 6" key="1">
    <citation type="submission" date="2024-04" db="EMBL/GenBank/DDBJ databases">
        <title>Phyllosticta paracitricarpa is synonymous to the EU quarantine fungus P. citricarpa based on phylogenomic analyses.</title>
        <authorList>
            <consortium name="Lawrence Berkeley National Laboratory"/>
            <person name="Van Ingen-Buijs V.A."/>
            <person name="Van Westerhoven A.C."/>
            <person name="Haridas S."/>
            <person name="Skiadas P."/>
            <person name="Martin F."/>
            <person name="Groenewald J.Z."/>
            <person name="Crous P.W."/>
            <person name="Seidl M.F."/>
        </authorList>
    </citation>
    <scope>NUCLEOTIDE SEQUENCE [LARGE SCALE GENOMIC DNA]</scope>
    <source>
        <strain evidence="5 6">CBS 123374</strain>
    </source>
</reference>
<name>A0ABR1YAG8_9PEZI</name>
<dbReference type="SUPFAM" id="SSF69340">
    <property type="entry name" value="C-terminal domain of adenylylcyclase associated protein"/>
    <property type="match status" value="1"/>
</dbReference>
<dbReference type="InterPro" id="IPR036223">
    <property type="entry name" value="CAP_C_sf"/>
</dbReference>
<dbReference type="InterPro" id="IPR001837">
    <property type="entry name" value="Adenylate_cyclase-assoc_CAP"/>
</dbReference>
<dbReference type="EMBL" id="JBBWRZ010000014">
    <property type="protein sequence ID" value="KAK8223297.1"/>
    <property type="molecule type" value="Genomic_DNA"/>
</dbReference>
<comment type="caution">
    <text evidence="5">The sequence shown here is derived from an EMBL/GenBank/DDBJ whole genome shotgun (WGS) entry which is preliminary data.</text>
</comment>
<feature type="region of interest" description="Disordered" evidence="3">
    <location>
        <begin position="342"/>
        <end position="396"/>
    </location>
</feature>
<dbReference type="Gene3D" id="1.25.40.330">
    <property type="entry name" value="Adenylate cyclase-associated CAP, N-terminal domain"/>
    <property type="match status" value="1"/>
</dbReference>
<keyword evidence="6" id="KW-1185">Reference proteome</keyword>
<dbReference type="PANTHER" id="PTHR10652">
    <property type="entry name" value="ADENYLYL CYCLASE-ASSOCIATED PROTEIN"/>
    <property type="match status" value="1"/>
</dbReference>
<dbReference type="PROSITE" id="PS51329">
    <property type="entry name" value="C_CAP_COFACTOR_C"/>
    <property type="match status" value="1"/>
</dbReference>
<dbReference type="InterPro" id="IPR016098">
    <property type="entry name" value="CAP/MinC_C"/>
</dbReference>